<name>A0ABV2BSY0_9GAMM</name>
<organism evidence="1 2">
    <name type="scientific">Aliikangiella maris</name>
    <dbReference type="NCBI Taxonomy" id="3162458"/>
    <lineage>
        <taxon>Bacteria</taxon>
        <taxon>Pseudomonadati</taxon>
        <taxon>Pseudomonadota</taxon>
        <taxon>Gammaproteobacteria</taxon>
        <taxon>Oceanospirillales</taxon>
        <taxon>Pleioneaceae</taxon>
        <taxon>Aliikangiella</taxon>
    </lineage>
</organism>
<gene>
    <name evidence="1" type="ORF">ABVT43_07940</name>
</gene>
<dbReference type="InterPro" id="IPR039315">
    <property type="entry name" value="CheW"/>
</dbReference>
<reference evidence="1 2" key="1">
    <citation type="submission" date="2024-06" db="EMBL/GenBank/DDBJ databases">
        <authorList>
            <person name="Li F."/>
        </authorList>
    </citation>
    <scope>NUCLEOTIDE SEQUENCE [LARGE SCALE GENOMIC DNA]</scope>
    <source>
        <strain evidence="1 2">GXAS 311</strain>
    </source>
</reference>
<evidence type="ECO:0000313" key="1">
    <source>
        <dbReference type="EMBL" id="MET1255051.1"/>
    </source>
</evidence>
<evidence type="ECO:0000313" key="2">
    <source>
        <dbReference type="Proteomes" id="UP001548189"/>
    </source>
</evidence>
<dbReference type="PANTHER" id="PTHR22617:SF45">
    <property type="entry name" value="CHEMOTAXIS PROTEIN CHEW"/>
    <property type="match status" value="1"/>
</dbReference>
<dbReference type="SUPFAM" id="SSF50341">
    <property type="entry name" value="CheW-like"/>
    <property type="match status" value="1"/>
</dbReference>
<dbReference type="Pfam" id="PF01584">
    <property type="entry name" value="CheW"/>
    <property type="match status" value="1"/>
</dbReference>
<dbReference type="Gene3D" id="2.40.50.180">
    <property type="entry name" value="CheA-289, Domain 4"/>
    <property type="match status" value="1"/>
</dbReference>
<dbReference type="PANTHER" id="PTHR22617">
    <property type="entry name" value="CHEMOTAXIS SENSOR HISTIDINE KINASE-RELATED"/>
    <property type="match status" value="1"/>
</dbReference>
<dbReference type="Gene3D" id="2.30.30.40">
    <property type="entry name" value="SH3 Domains"/>
    <property type="match status" value="1"/>
</dbReference>
<comment type="caution">
    <text evidence="1">The sequence shown here is derived from an EMBL/GenBank/DDBJ whole genome shotgun (WGS) entry which is preliminary data.</text>
</comment>
<dbReference type="PROSITE" id="PS50851">
    <property type="entry name" value="CHEW"/>
    <property type="match status" value="1"/>
</dbReference>
<proteinExistence type="predicted"/>
<sequence>MEQTAIDSEAKNSQETDAKSRKSDKAADNQQAVKKQYLTFKMGDDEFGVDILSVQEIHGWIEPRPMPDTPPYIRGVIDWRETVVPIIDLRIRFAYDSVTYDKSTVVIILKSELQGVDHPFILGIVVDAVSDVHDVEKKSMREAPRLGGKIDTKYIKGIAKVHGEMIILLELNKLFKLEEFE</sequence>
<keyword evidence="2" id="KW-1185">Reference proteome</keyword>
<accession>A0ABV2BSY0</accession>
<dbReference type="InterPro" id="IPR036061">
    <property type="entry name" value="CheW-like_dom_sf"/>
</dbReference>
<protein>
    <submittedName>
        <fullName evidence="1">Chemotaxis protein CheW</fullName>
    </submittedName>
</protein>
<dbReference type="EMBL" id="JBEVCJ010000007">
    <property type="protein sequence ID" value="MET1255051.1"/>
    <property type="molecule type" value="Genomic_DNA"/>
</dbReference>
<dbReference type="SMART" id="SM00260">
    <property type="entry name" value="CheW"/>
    <property type="match status" value="1"/>
</dbReference>
<dbReference type="InterPro" id="IPR002545">
    <property type="entry name" value="CheW-lke_dom"/>
</dbReference>
<dbReference type="Proteomes" id="UP001548189">
    <property type="component" value="Unassembled WGS sequence"/>
</dbReference>